<keyword evidence="2" id="KW-1185">Reference proteome</keyword>
<dbReference type="Proteomes" id="UP001218638">
    <property type="component" value="Chromosome"/>
</dbReference>
<evidence type="ECO:0000313" key="1">
    <source>
        <dbReference type="EMBL" id="WED63600.1"/>
    </source>
</evidence>
<reference evidence="1" key="1">
    <citation type="submission" date="2023-03" db="EMBL/GenBank/DDBJ databases">
        <title>Lomoglobus Profundus gen. nov., sp. nov., a novel member of the phylum Verrucomicrobia, isolated from deep-marine sediment of South China Sea.</title>
        <authorList>
            <person name="Ahmad T."/>
            <person name="Ishaq S.E."/>
            <person name="Wang F."/>
        </authorList>
    </citation>
    <scope>NUCLEOTIDE SEQUENCE</scope>
    <source>
        <strain evidence="1">LMO-M01</strain>
    </source>
</reference>
<dbReference type="KEGG" id="slom:PXH66_14785"/>
<proteinExistence type="predicted"/>
<dbReference type="RefSeq" id="WP_330929808.1">
    <property type="nucleotide sequence ID" value="NZ_CP119075.1"/>
</dbReference>
<accession>A0AAE9ZR13</accession>
<sequence length="103" mass="12194">MSLNRGEQMLCDYVSSHPEEQRFWVEKVRATAASEPDEHQAAADLTEELWRYYEERSAVASPFRELAGREGLRRISMRNLAEYWLRLWVEPRPKKKRPDAGAW</sequence>
<dbReference type="AlphaFoldDB" id="A0AAE9ZR13"/>
<gene>
    <name evidence="1" type="ORF">PXH66_14785</name>
</gene>
<protein>
    <submittedName>
        <fullName evidence="1">Uncharacterized protein</fullName>
    </submittedName>
</protein>
<organism evidence="1 2">
    <name type="scientific">Synoicihabitans lomoniglobus</name>
    <dbReference type="NCBI Taxonomy" id="2909285"/>
    <lineage>
        <taxon>Bacteria</taxon>
        <taxon>Pseudomonadati</taxon>
        <taxon>Verrucomicrobiota</taxon>
        <taxon>Opitutia</taxon>
        <taxon>Opitutales</taxon>
        <taxon>Opitutaceae</taxon>
        <taxon>Synoicihabitans</taxon>
    </lineage>
</organism>
<name>A0AAE9ZR13_9BACT</name>
<evidence type="ECO:0000313" key="2">
    <source>
        <dbReference type="Proteomes" id="UP001218638"/>
    </source>
</evidence>
<dbReference type="EMBL" id="CP119075">
    <property type="protein sequence ID" value="WED63600.1"/>
    <property type="molecule type" value="Genomic_DNA"/>
</dbReference>